<gene>
    <name evidence="2" type="ORF">BYL167_LOCUS54807</name>
</gene>
<protein>
    <submittedName>
        <fullName evidence="2">Uncharacterized protein</fullName>
    </submittedName>
</protein>
<proteinExistence type="predicted"/>
<accession>A0A8S3D3H5</accession>
<feature type="compositionally biased region" description="Polar residues" evidence="1">
    <location>
        <begin position="75"/>
        <end position="87"/>
    </location>
</feature>
<feature type="compositionally biased region" description="Polar residues" evidence="1">
    <location>
        <begin position="134"/>
        <end position="151"/>
    </location>
</feature>
<feature type="region of interest" description="Disordered" evidence="1">
    <location>
        <begin position="16"/>
        <end position="166"/>
    </location>
</feature>
<evidence type="ECO:0000313" key="3">
    <source>
        <dbReference type="Proteomes" id="UP000681967"/>
    </source>
</evidence>
<dbReference type="Proteomes" id="UP000681967">
    <property type="component" value="Unassembled WGS sequence"/>
</dbReference>
<dbReference type="EMBL" id="CAJOBH010197319">
    <property type="protein sequence ID" value="CAF4978651.1"/>
    <property type="molecule type" value="Genomic_DNA"/>
</dbReference>
<reference evidence="2" key="1">
    <citation type="submission" date="2021-02" db="EMBL/GenBank/DDBJ databases">
        <authorList>
            <person name="Nowell W R."/>
        </authorList>
    </citation>
    <scope>NUCLEOTIDE SEQUENCE</scope>
</reference>
<name>A0A8S3D3H5_9BILA</name>
<sequence length="166" mass="18819">MINLEKDYFDMKERYARQKKDHNLPISEPPSPLIIQQDSSMDDSSFDTGVESKTPSKRLRIASNERTPIRPRFVRSQSVDFQSTLNTGDEMAEDNDDAMSTCSEPPSSKKRKRRGNDLSTSRLPAVDEEGDNDAGTSFQGNSPMTPTYNLRSRTKRMPKLQPNQTT</sequence>
<organism evidence="2 3">
    <name type="scientific">Rotaria magnacalcarata</name>
    <dbReference type="NCBI Taxonomy" id="392030"/>
    <lineage>
        <taxon>Eukaryota</taxon>
        <taxon>Metazoa</taxon>
        <taxon>Spiralia</taxon>
        <taxon>Gnathifera</taxon>
        <taxon>Rotifera</taxon>
        <taxon>Eurotatoria</taxon>
        <taxon>Bdelloidea</taxon>
        <taxon>Philodinida</taxon>
        <taxon>Philodinidae</taxon>
        <taxon>Rotaria</taxon>
    </lineage>
</organism>
<comment type="caution">
    <text evidence="2">The sequence shown here is derived from an EMBL/GenBank/DDBJ whole genome shotgun (WGS) entry which is preliminary data.</text>
</comment>
<evidence type="ECO:0000256" key="1">
    <source>
        <dbReference type="SAM" id="MobiDB-lite"/>
    </source>
</evidence>
<dbReference type="AlphaFoldDB" id="A0A8S3D3H5"/>
<evidence type="ECO:0000313" key="2">
    <source>
        <dbReference type="EMBL" id="CAF4978651.1"/>
    </source>
</evidence>